<comment type="caution">
    <text evidence="1">The sequence shown here is derived from an EMBL/GenBank/DDBJ whole genome shotgun (WGS) entry which is preliminary data.</text>
</comment>
<proteinExistence type="predicted"/>
<dbReference type="EMBL" id="BONY01000026">
    <property type="protein sequence ID" value="GIH06297.1"/>
    <property type="molecule type" value="Genomic_DNA"/>
</dbReference>
<evidence type="ECO:0000313" key="2">
    <source>
        <dbReference type="Proteomes" id="UP000612899"/>
    </source>
</evidence>
<reference evidence="1" key="1">
    <citation type="submission" date="2021-01" db="EMBL/GenBank/DDBJ databases">
        <title>Whole genome shotgun sequence of Rhizocola hellebori NBRC 109834.</title>
        <authorList>
            <person name="Komaki H."/>
            <person name="Tamura T."/>
        </authorList>
    </citation>
    <scope>NUCLEOTIDE SEQUENCE</scope>
    <source>
        <strain evidence="1">NBRC 109834</strain>
    </source>
</reference>
<dbReference type="AlphaFoldDB" id="A0A8J3VHI3"/>
<gene>
    <name evidence="1" type="ORF">Rhe02_43640</name>
</gene>
<evidence type="ECO:0000313" key="1">
    <source>
        <dbReference type="EMBL" id="GIH06297.1"/>
    </source>
</evidence>
<accession>A0A8J3VHI3</accession>
<protein>
    <recommendedName>
        <fullName evidence="3">XRE family transcriptional regulator</fullName>
    </recommendedName>
</protein>
<organism evidence="1 2">
    <name type="scientific">Rhizocola hellebori</name>
    <dbReference type="NCBI Taxonomy" id="1392758"/>
    <lineage>
        <taxon>Bacteria</taxon>
        <taxon>Bacillati</taxon>
        <taxon>Actinomycetota</taxon>
        <taxon>Actinomycetes</taxon>
        <taxon>Micromonosporales</taxon>
        <taxon>Micromonosporaceae</taxon>
        <taxon>Rhizocola</taxon>
    </lineage>
</organism>
<keyword evidence="2" id="KW-1185">Reference proteome</keyword>
<dbReference type="RefSeq" id="WP_203910117.1">
    <property type="nucleotide sequence ID" value="NZ_BONY01000026.1"/>
</dbReference>
<sequence length="440" mass="45855">MISVWNASAAHALREAMRMSIDDFASHLEVSRRGVASWGKRGEARLRWDVQRKLDEALAAAPAAVRRRLAATLSAQQQPAPTSAAGSPRWPLTEQLTAAAEDDAAGLALLIGEQTTTAAAGVAPMVATLGELLVPPPQARGARPPALIHLELQVARARMAYQEARYRAVAGELATLAQALAEARADGQARFPHRIRRLAAAVHQITAGLLVKLGELPLAMLAAERSASEAEASGDPLVIAASARCTAQALHHSGHHERALAYARQAAAQLAATVGLDGPRPMSAYGALLLSGAVAAAHAADRAAAAALLTDAARAAKTLGAERNFGWTAFGASNVSLHRLDVLLQLAEPAAALQVSAAIDPTAIFLPERLAAYHVGSARALQAIAQPAAAVGALKKAYRVAPEEVRMRPDTRLLATELAAATRGPAKAQAARFAELVLRP</sequence>
<name>A0A8J3VHI3_9ACTN</name>
<evidence type="ECO:0008006" key="3">
    <source>
        <dbReference type="Google" id="ProtNLM"/>
    </source>
</evidence>
<dbReference type="Proteomes" id="UP000612899">
    <property type="component" value="Unassembled WGS sequence"/>
</dbReference>